<proteinExistence type="predicted"/>
<gene>
    <name evidence="2" type="ORF">E5334_08160</name>
</gene>
<evidence type="ECO:0000313" key="2">
    <source>
        <dbReference type="EMBL" id="TGY61374.1"/>
    </source>
</evidence>
<name>A0A4S2F2G0_9ACTN</name>
<dbReference type="InterPro" id="IPR046240">
    <property type="entry name" value="DUF6273"/>
</dbReference>
<organism evidence="2 3">
    <name type="scientific">Muricaecibacterium torontonense</name>
    <dbReference type="NCBI Taxonomy" id="3032871"/>
    <lineage>
        <taxon>Bacteria</taxon>
        <taxon>Bacillati</taxon>
        <taxon>Actinomycetota</taxon>
        <taxon>Coriobacteriia</taxon>
        <taxon>Coriobacteriales</taxon>
        <taxon>Atopobiaceae</taxon>
        <taxon>Muricaecibacterium</taxon>
    </lineage>
</organism>
<dbReference type="Proteomes" id="UP000310263">
    <property type="component" value="Unassembled WGS sequence"/>
</dbReference>
<comment type="caution">
    <text evidence="2">The sequence shown here is derived from an EMBL/GenBank/DDBJ whole genome shotgun (WGS) entry which is preliminary data.</text>
</comment>
<evidence type="ECO:0000313" key="3">
    <source>
        <dbReference type="Proteomes" id="UP000310263"/>
    </source>
</evidence>
<keyword evidence="3" id="KW-1185">Reference proteome</keyword>
<accession>A0A4S2F2G0</accession>
<sequence length="268" mass="28081">MGPKPLTARRESPSLRVITARAPVSRKGFLAAALSLLSTTALGGCSWGAPAQKELASYSWEELARMAQALSAAKDAQSAATIARGYGLVDDEGNLATTPRPVTIDGVEVPFGLVGILHDPKADGSGMAGLTFAALAAADTSSYGDVPAESWVDSVARTHLAENILPGLPDGLPQLIVSVRKAYRSDGGALESCEDSLWLLSDGEIGLNARPDLPATGTLYEGFAQDPSYERTWKGTPEPWWTRDGLLVGYSGTPQLTEPAALVPAFCL</sequence>
<feature type="domain" description="DUF6273" evidence="1">
    <location>
        <begin position="150"/>
        <end position="245"/>
    </location>
</feature>
<dbReference type="AlphaFoldDB" id="A0A4S2F2G0"/>
<dbReference type="RefSeq" id="WP_136013096.1">
    <property type="nucleotide sequence ID" value="NZ_SRYE01000005.1"/>
</dbReference>
<dbReference type="OrthoDB" id="3185912at2"/>
<dbReference type="Pfam" id="PF19789">
    <property type="entry name" value="DUF6273"/>
    <property type="match status" value="1"/>
</dbReference>
<evidence type="ECO:0000259" key="1">
    <source>
        <dbReference type="Pfam" id="PF19789"/>
    </source>
</evidence>
<protein>
    <recommendedName>
        <fullName evidence="1">DUF6273 domain-containing protein</fullName>
    </recommendedName>
</protein>
<reference evidence="2 3" key="1">
    <citation type="submission" date="2019-04" db="EMBL/GenBank/DDBJ databases">
        <title>Microbes associate with the intestines of laboratory mice.</title>
        <authorList>
            <person name="Navarre W."/>
            <person name="Wong E."/>
            <person name="Huang K."/>
            <person name="Tropini C."/>
            <person name="Ng K."/>
            <person name="Yu B."/>
        </authorList>
    </citation>
    <scope>NUCLEOTIDE SEQUENCE [LARGE SCALE GENOMIC DNA]</scope>
    <source>
        <strain evidence="2 3">NM07_P-09</strain>
    </source>
</reference>
<dbReference type="EMBL" id="SRYE01000005">
    <property type="protein sequence ID" value="TGY61374.1"/>
    <property type="molecule type" value="Genomic_DNA"/>
</dbReference>